<name>A0A8D8RV69_9HEMI</name>
<dbReference type="AlphaFoldDB" id="A0A8D8RV69"/>
<reference evidence="2" key="1">
    <citation type="submission" date="2021-05" db="EMBL/GenBank/DDBJ databases">
        <authorList>
            <person name="Alioto T."/>
            <person name="Alioto T."/>
            <person name="Gomez Garrido J."/>
        </authorList>
    </citation>
    <scope>NUCLEOTIDE SEQUENCE</scope>
</reference>
<evidence type="ECO:0000256" key="1">
    <source>
        <dbReference type="SAM" id="MobiDB-lite"/>
    </source>
</evidence>
<feature type="region of interest" description="Disordered" evidence="1">
    <location>
        <begin position="1"/>
        <end position="31"/>
    </location>
</feature>
<feature type="compositionally biased region" description="Polar residues" evidence="1">
    <location>
        <begin position="12"/>
        <end position="22"/>
    </location>
</feature>
<accession>A0A8D8RV69</accession>
<sequence>MLTNEPCLGETDISTTTAGMSDTTRTTPTPQAMTNTIRENAPVMTPVQNPLQAMANTIRKNAPVMIPVQNHCSGADLPLTLDRVSQSSINTLKNNKTVLQNLDGKQLLKQTRLSPLQKQKINHQVPKMLIINQHLARLKRLPHLEKLAIYQRVQIKLRINQQLRQNLS</sequence>
<evidence type="ECO:0000313" key="2">
    <source>
        <dbReference type="EMBL" id="CAG6655514.1"/>
    </source>
</evidence>
<organism evidence="2">
    <name type="scientific">Cacopsylla melanoneura</name>
    <dbReference type="NCBI Taxonomy" id="428564"/>
    <lineage>
        <taxon>Eukaryota</taxon>
        <taxon>Metazoa</taxon>
        <taxon>Ecdysozoa</taxon>
        <taxon>Arthropoda</taxon>
        <taxon>Hexapoda</taxon>
        <taxon>Insecta</taxon>
        <taxon>Pterygota</taxon>
        <taxon>Neoptera</taxon>
        <taxon>Paraneoptera</taxon>
        <taxon>Hemiptera</taxon>
        <taxon>Sternorrhyncha</taxon>
        <taxon>Psylloidea</taxon>
        <taxon>Psyllidae</taxon>
        <taxon>Psyllinae</taxon>
        <taxon>Cacopsylla</taxon>
    </lineage>
</organism>
<protein>
    <submittedName>
        <fullName evidence="2">Uncharacterized protein</fullName>
    </submittedName>
</protein>
<dbReference type="EMBL" id="HBUF01181791">
    <property type="protein sequence ID" value="CAG6655514.1"/>
    <property type="molecule type" value="Transcribed_RNA"/>
</dbReference>
<proteinExistence type="predicted"/>